<evidence type="ECO:0000256" key="4">
    <source>
        <dbReference type="ARBA" id="ARBA00022679"/>
    </source>
</evidence>
<protein>
    <recommendedName>
        <fullName evidence="3">RING-type E3 ubiquitin transferase</fullName>
        <ecNumber evidence="3">2.3.2.27</ecNumber>
    </recommendedName>
</protein>
<comment type="catalytic activity">
    <reaction evidence="1">
        <text>S-ubiquitinyl-[E2 ubiquitin-conjugating enzyme]-L-cysteine + [acceptor protein]-L-lysine = [E2 ubiquitin-conjugating enzyme]-L-cysteine + N(6)-ubiquitinyl-[acceptor protein]-L-lysine.</text>
        <dbReference type="EC" id="2.3.2.27"/>
    </reaction>
</comment>
<dbReference type="Gene3D" id="4.10.1000.10">
    <property type="entry name" value="Zinc finger, CCCH-type"/>
    <property type="match status" value="1"/>
</dbReference>
<dbReference type="GO" id="GO:0006511">
    <property type="term" value="P:ubiquitin-dependent protein catabolic process"/>
    <property type="evidence" value="ECO:0007669"/>
    <property type="project" value="TreeGrafter"/>
</dbReference>
<keyword evidence="6 8" id="KW-0863">Zinc-finger</keyword>
<dbReference type="GO" id="GO:0003725">
    <property type="term" value="F:double-stranded RNA binding"/>
    <property type="evidence" value="ECO:0007669"/>
    <property type="project" value="TreeGrafter"/>
</dbReference>
<feature type="domain" description="RING-type" evidence="10">
    <location>
        <begin position="34"/>
        <end position="71"/>
    </location>
</feature>
<dbReference type="Pfam" id="PF21206">
    <property type="entry name" value="Roquin_1_2-like_ROQ"/>
    <property type="match status" value="1"/>
</dbReference>
<dbReference type="GO" id="GO:0061630">
    <property type="term" value="F:ubiquitin protein ligase activity"/>
    <property type="evidence" value="ECO:0007669"/>
    <property type="project" value="UniProtKB-EC"/>
</dbReference>
<accession>A0A8S2HP16</accession>
<dbReference type="Pfam" id="PF18386">
    <property type="entry name" value="ROQ_II"/>
    <property type="match status" value="1"/>
</dbReference>
<dbReference type="Gene3D" id="1.20.120.1790">
    <property type="match status" value="1"/>
</dbReference>
<keyword evidence="7 8" id="KW-0862">Zinc</keyword>
<feature type="region of interest" description="Disordered" evidence="9">
    <location>
        <begin position="522"/>
        <end position="541"/>
    </location>
</feature>
<dbReference type="InterPro" id="IPR013083">
    <property type="entry name" value="Znf_RING/FYVE/PHD"/>
</dbReference>
<dbReference type="GO" id="GO:0000932">
    <property type="term" value="C:P-body"/>
    <property type="evidence" value="ECO:0007669"/>
    <property type="project" value="UniProtKB-SubCell"/>
</dbReference>
<dbReference type="InterPro" id="IPR036855">
    <property type="entry name" value="Znf_CCCH_sf"/>
</dbReference>
<dbReference type="EC" id="2.3.2.27" evidence="3"/>
<dbReference type="SUPFAM" id="SSF90229">
    <property type="entry name" value="CCCH zinc finger"/>
    <property type="match status" value="1"/>
</dbReference>
<dbReference type="InterPro" id="IPR048575">
    <property type="entry name" value="Roquin_1_2-like_ROQ"/>
</dbReference>
<evidence type="ECO:0000313" key="12">
    <source>
        <dbReference type="EMBL" id="CAF0884070.1"/>
    </source>
</evidence>
<evidence type="ECO:0000256" key="3">
    <source>
        <dbReference type="ARBA" id="ARBA00012483"/>
    </source>
</evidence>
<dbReference type="InterPro" id="IPR000571">
    <property type="entry name" value="Znf_CCCH"/>
</dbReference>
<dbReference type="PROSITE" id="PS50103">
    <property type="entry name" value="ZF_C3H1"/>
    <property type="match status" value="1"/>
</dbReference>
<dbReference type="PANTHER" id="PTHR13139">
    <property type="entry name" value="RING FINGER AND CCCH-TYPE ZINC FINGER DOMAIN-CONTAINING PROTEIN"/>
    <property type="match status" value="1"/>
</dbReference>
<keyword evidence="5 8" id="KW-0479">Metal-binding</keyword>
<dbReference type="Proteomes" id="UP000682733">
    <property type="component" value="Unassembled WGS sequence"/>
</dbReference>
<comment type="subcellular location">
    <subcellularLocation>
        <location evidence="2">Cytoplasm</location>
        <location evidence="2">P-body</location>
    </subcellularLocation>
</comment>
<dbReference type="EMBL" id="CAJOBA010003003">
    <property type="protein sequence ID" value="CAF3667313.1"/>
    <property type="molecule type" value="Genomic_DNA"/>
</dbReference>
<sequence>MMPSVAHAQSTLFSTLSVTPSTHYHHFYQEYFRCSQCTHDFDCDLWKPVTLICGHTICRLCSKQLSDKCPVVMSNQQQQQCNTLIGNIDHLYVNYPLLKLLMANTKIDNILLISQSIDMEYRNCPLYEQLDEKSKSSFILTQQLLVDIILSFKPIDGRIRALRQIRSLGEQIIDDLLLNHQNPQQITATLWSAVRARGCQFLGPAMQEEVLKLILLALMDGSALSRKVLVLFVVQKLAPQYPRASKTSVGHVVQLLYRASCFKVQKREDESSLMQLKIQYRTYEKLRSEHDAQIIAIAQEQGLHISPEQWSSLLYGDTQHKQQLESIIEKMITSDSFDKSIKEFQMVIARNGDPHYLQRLIPDFEFLEKISYESELTSTSPIRHFDSMSPILGSNGTMVKSRELNTSWQFLCQALNSSKSILQALIEYNDSSKQQNHQQQSSSSSLATSPLGGCGSDSLYGTDPSSSSGISSSTSVSKYKISMCRDFTQKGSCPRSLRCTFAHSKQEIDKFRTRNRRACLQLQPSSPTSITGQQSIPSPTPVQQYQSLLSSSLALTTTTNPLNGLIPSWLPTLPIHSSQTDNFLTQQQHYHHHHYHHLQQIPVSQTLQAPPMILPTVTSSTQIVAEAAQELINRAQVQAYYQHQPITQQRNPHLVTVQMSPSSHQQQSMMPLTTPIYHQQQHHQPSHIYHSPRECQSTAPLLQQPQSITRPSVYQTLHSVPPSMIDSSNQQRNNFIHQLKNTNFELQQNYTNHSLTLDSTCNKSKIHEDGYIDLVNKMIGMNAAFIPTGDKNCPQQVNFGHLFSTNSTDGFYSPMSHIQQQQPRLTPASQNFRNDQQSFFTTDNYRNNNNHQTIQTTELGNYCLASVGSSSLLQSDSRSISVLSTIGKNEENLSFSTKNSSLPSLIEIETNLNVDVDRTSFVNNENSKDLINLDMVASIEASLLANNRHSHNGKNGLSQSNTSLQNFDEEEPCWNGHNNKDNNHNQYPPLFLQQTVPSTTTSQCGNRFSYFGDISTTGSYFYHHSDTPPPSASFGITLGAH</sequence>
<evidence type="ECO:0000256" key="2">
    <source>
        <dbReference type="ARBA" id="ARBA00004201"/>
    </source>
</evidence>
<feature type="zinc finger region" description="C3H1-type" evidence="8">
    <location>
        <begin position="478"/>
        <end position="506"/>
    </location>
</feature>
<dbReference type="InterPro" id="IPR041523">
    <property type="entry name" value="ROQ_II"/>
</dbReference>
<dbReference type="PROSITE" id="PS50089">
    <property type="entry name" value="ZF_RING_2"/>
    <property type="match status" value="1"/>
</dbReference>
<evidence type="ECO:0000256" key="1">
    <source>
        <dbReference type="ARBA" id="ARBA00000900"/>
    </source>
</evidence>
<evidence type="ECO:0000256" key="8">
    <source>
        <dbReference type="PROSITE-ProRule" id="PRU00723"/>
    </source>
</evidence>
<dbReference type="GO" id="GO:0000288">
    <property type="term" value="P:nuclear-transcribed mRNA catabolic process, deadenylation-dependent decay"/>
    <property type="evidence" value="ECO:0007669"/>
    <property type="project" value="TreeGrafter"/>
</dbReference>
<organism evidence="13 14">
    <name type="scientific">Didymodactylos carnosus</name>
    <dbReference type="NCBI Taxonomy" id="1234261"/>
    <lineage>
        <taxon>Eukaryota</taxon>
        <taxon>Metazoa</taxon>
        <taxon>Spiralia</taxon>
        <taxon>Gnathifera</taxon>
        <taxon>Rotifera</taxon>
        <taxon>Eurotatoria</taxon>
        <taxon>Bdelloidea</taxon>
        <taxon>Philodinida</taxon>
        <taxon>Philodinidae</taxon>
        <taxon>Didymodactylos</taxon>
    </lineage>
</organism>
<evidence type="ECO:0000256" key="7">
    <source>
        <dbReference type="ARBA" id="ARBA00022833"/>
    </source>
</evidence>
<evidence type="ECO:0000256" key="6">
    <source>
        <dbReference type="ARBA" id="ARBA00022771"/>
    </source>
</evidence>
<name>A0A8S2HP16_9BILA</name>
<keyword evidence="4" id="KW-0808">Transferase</keyword>
<dbReference type="SMART" id="SM00356">
    <property type="entry name" value="ZnF_C3H1"/>
    <property type="match status" value="1"/>
</dbReference>
<dbReference type="EMBL" id="CAJNOK010003002">
    <property type="protein sequence ID" value="CAF0884070.1"/>
    <property type="molecule type" value="Genomic_DNA"/>
</dbReference>
<dbReference type="SUPFAM" id="SSF57850">
    <property type="entry name" value="RING/U-box"/>
    <property type="match status" value="1"/>
</dbReference>
<dbReference type="AlphaFoldDB" id="A0A8S2HP16"/>
<dbReference type="InterPro" id="IPR001841">
    <property type="entry name" value="Znf_RING"/>
</dbReference>
<dbReference type="Pfam" id="PF00642">
    <property type="entry name" value="zf-CCCH"/>
    <property type="match status" value="1"/>
</dbReference>
<evidence type="ECO:0000259" key="11">
    <source>
        <dbReference type="PROSITE" id="PS50103"/>
    </source>
</evidence>
<evidence type="ECO:0000313" key="14">
    <source>
        <dbReference type="Proteomes" id="UP000682733"/>
    </source>
</evidence>
<comment type="caution">
    <text evidence="13">The sequence shown here is derived from an EMBL/GenBank/DDBJ whole genome shotgun (WGS) entry which is preliminary data.</text>
</comment>
<evidence type="ECO:0000256" key="9">
    <source>
        <dbReference type="SAM" id="MobiDB-lite"/>
    </source>
</evidence>
<dbReference type="GO" id="GO:0010494">
    <property type="term" value="C:cytoplasmic stress granule"/>
    <property type="evidence" value="ECO:0007669"/>
    <property type="project" value="TreeGrafter"/>
</dbReference>
<gene>
    <name evidence="12" type="ORF">OVA965_LOCUS8774</name>
    <name evidence="13" type="ORF">TMI583_LOCUS8770</name>
</gene>
<dbReference type="GO" id="GO:0035613">
    <property type="term" value="F:RNA stem-loop binding"/>
    <property type="evidence" value="ECO:0007669"/>
    <property type="project" value="TreeGrafter"/>
</dbReference>
<feature type="compositionally biased region" description="Polar residues" evidence="9">
    <location>
        <begin position="953"/>
        <end position="966"/>
    </location>
</feature>
<dbReference type="Proteomes" id="UP000677228">
    <property type="component" value="Unassembled WGS sequence"/>
</dbReference>
<dbReference type="GO" id="GO:0008270">
    <property type="term" value="F:zinc ion binding"/>
    <property type="evidence" value="ECO:0007669"/>
    <property type="project" value="UniProtKB-KW"/>
</dbReference>
<evidence type="ECO:0000313" key="13">
    <source>
        <dbReference type="EMBL" id="CAF3667313.1"/>
    </source>
</evidence>
<evidence type="ECO:0000256" key="5">
    <source>
        <dbReference type="ARBA" id="ARBA00022723"/>
    </source>
</evidence>
<proteinExistence type="predicted"/>
<dbReference type="GO" id="GO:0000209">
    <property type="term" value="P:protein polyubiquitination"/>
    <property type="evidence" value="ECO:0007669"/>
    <property type="project" value="TreeGrafter"/>
</dbReference>
<dbReference type="PANTHER" id="PTHR13139:SF54">
    <property type="entry name" value="RING-TYPE E3 UBIQUITIN TRANSFERASE"/>
    <property type="match status" value="1"/>
</dbReference>
<dbReference type="Gene3D" id="3.30.40.10">
    <property type="entry name" value="Zinc/RING finger domain, C3HC4 (zinc finger)"/>
    <property type="match status" value="1"/>
</dbReference>
<reference evidence="13" key="1">
    <citation type="submission" date="2021-02" db="EMBL/GenBank/DDBJ databases">
        <authorList>
            <person name="Nowell W R."/>
        </authorList>
    </citation>
    <scope>NUCLEOTIDE SEQUENCE</scope>
</reference>
<evidence type="ECO:0000259" key="10">
    <source>
        <dbReference type="PROSITE" id="PS50089"/>
    </source>
</evidence>
<dbReference type="InterPro" id="IPR052249">
    <property type="entry name" value="Roquin_domain"/>
</dbReference>
<dbReference type="GO" id="GO:0003729">
    <property type="term" value="F:mRNA binding"/>
    <property type="evidence" value="ECO:0007669"/>
    <property type="project" value="TreeGrafter"/>
</dbReference>
<feature type="domain" description="C3H1-type" evidence="11">
    <location>
        <begin position="478"/>
        <end position="506"/>
    </location>
</feature>
<feature type="region of interest" description="Disordered" evidence="9">
    <location>
        <begin position="950"/>
        <end position="990"/>
    </location>
</feature>